<reference evidence="2" key="1">
    <citation type="submission" date="2018-08" db="EMBL/GenBank/DDBJ databases">
        <authorList>
            <person name="Chevrot R."/>
        </authorList>
    </citation>
    <scope>NUCLEOTIDE SEQUENCE [LARGE SCALE GENOMIC DNA]</scope>
</reference>
<dbReference type="EMBL" id="LS992241">
    <property type="protein sequence ID" value="SYX85213.1"/>
    <property type="molecule type" value="Genomic_DNA"/>
</dbReference>
<organism evidence="1 2">
    <name type="scientific">Paenibacillus alvei</name>
    <name type="common">Bacillus alvei</name>
    <dbReference type="NCBI Taxonomy" id="44250"/>
    <lineage>
        <taxon>Bacteria</taxon>
        <taxon>Bacillati</taxon>
        <taxon>Bacillota</taxon>
        <taxon>Bacilli</taxon>
        <taxon>Bacillales</taxon>
        <taxon>Paenibacillaceae</taxon>
        <taxon>Paenibacillus</taxon>
    </lineage>
</organism>
<gene>
    <name evidence="1" type="ORF">PBLR_13635</name>
</gene>
<dbReference type="RefSeq" id="WP_044354322.1">
    <property type="nucleotide sequence ID" value="NZ_JAPDMW010000013.1"/>
</dbReference>
<name>A0A383RED6_PAEAL</name>
<dbReference type="InterPro" id="IPR024998">
    <property type="entry name" value="DUF3906"/>
</dbReference>
<dbReference type="Pfam" id="PF13046">
    <property type="entry name" value="DUF3906"/>
    <property type="match status" value="1"/>
</dbReference>
<sequence length="67" mass="7583">MYIYRLEASSTQGTFVCVLTADTEEQAFLQAEAHFEREIPGVTWEGLTLLEKKRCVNGSGYIIPVRD</sequence>
<dbReference type="AlphaFoldDB" id="A0A383RED6"/>
<accession>A0A383RED6</accession>
<proteinExistence type="predicted"/>
<evidence type="ECO:0008006" key="3">
    <source>
        <dbReference type="Google" id="ProtNLM"/>
    </source>
</evidence>
<dbReference type="Proteomes" id="UP000304148">
    <property type="component" value="Chromosome"/>
</dbReference>
<evidence type="ECO:0000313" key="2">
    <source>
        <dbReference type="Proteomes" id="UP000304148"/>
    </source>
</evidence>
<protein>
    <recommendedName>
        <fullName evidence="3">DUF3906 domain-containing protein</fullName>
    </recommendedName>
</protein>
<evidence type="ECO:0000313" key="1">
    <source>
        <dbReference type="EMBL" id="SYX85213.1"/>
    </source>
</evidence>